<evidence type="ECO:0000256" key="3">
    <source>
        <dbReference type="ARBA" id="ARBA00022475"/>
    </source>
</evidence>
<dbReference type="InterPro" id="IPR007554">
    <property type="entry name" value="Glycerophosphate_synth"/>
</dbReference>
<evidence type="ECO:0000313" key="7">
    <source>
        <dbReference type="EMBL" id="RLV60385.1"/>
    </source>
</evidence>
<dbReference type="Gene3D" id="3.40.50.11820">
    <property type="match status" value="1"/>
</dbReference>
<dbReference type="Pfam" id="PF04464">
    <property type="entry name" value="Glyphos_transf"/>
    <property type="match status" value="1"/>
</dbReference>
<evidence type="ECO:0000256" key="2">
    <source>
        <dbReference type="ARBA" id="ARBA00010488"/>
    </source>
</evidence>
<dbReference type="InterPro" id="IPR043148">
    <property type="entry name" value="TagF_C"/>
</dbReference>
<dbReference type="GO" id="GO:0005886">
    <property type="term" value="C:plasma membrane"/>
    <property type="evidence" value="ECO:0007669"/>
    <property type="project" value="UniProtKB-SubCell"/>
</dbReference>
<name>A0A3L8PYM5_9GAMM</name>
<evidence type="ECO:0000256" key="4">
    <source>
        <dbReference type="ARBA" id="ARBA00022679"/>
    </source>
</evidence>
<proteinExistence type="inferred from homology"/>
<keyword evidence="5" id="KW-0777">Teichoic acid biosynthesis</keyword>
<dbReference type="GO" id="GO:0019350">
    <property type="term" value="P:teichoic acid biosynthetic process"/>
    <property type="evidence" value="ECO:0007669"/>
    <property type="project" value="UniProtKB-KW"/>
</dbReference>
<keyword evidence="3" id="KW-1003">Cell membrane</keyword>
<evidence type="ECO:0000256" key="1">
    <source>
        <dbReference type="ARBA" id="ARBA00004202"/>
    </source>
</evidence>
<keyword evidence="6" id="KW-0472">Membrane</keyword>
<dbReference type="EMBL" id="QZEI01000016">
    <property type="protein sequence ID" value="RLV60385.1"/>
    <property type="molecule type" value="Genomic_DNA"/>
</dbReference>
<dbReference type="InterPro" id="IPR043149">
    <property type="entry name" value="TagF_N"/>
</dbReference>
<comment type="caution">
    <text evidence="7">The sequence shown here is derived from an EMBL/GenBank/DDBJ whole genome shotgun (WGS) entry which is preliminary data.</text>
</comment>
<sequence>MKKLLMTVVNTLNKIIKKDSQKVVFTGQPDFDDMLRGMLPYLHDYKKIIILLSSNNYKEPSWLPKNCTIYPKLSIMGLFSIITSSRIYYTHGLFQGFKTLNSTRQVVINLWHGMPLKRIGHYIEEQPQPQFHYTIATSGIYQKVMSNAFGVDIKKVLLTGLPRNNLLKNNNKVDLGLSGKIIFWLPTYQEKNEVDDFFGFQSFDIERLNDTLKLKNTTLIIKPHPYERIKIDNFTKLSNVMMIDENYFYMKKTSLYEVLGSVDELWTDYSSVFIDFIATNKKITFIRPNSRHYKNKRGLIPDVSSLELPGVVITSQNELHRYLEFNNPGNKQYHEIGKQFLAYDFYEHNIIEDAIKGAGCI</sequence>
<dbReference type="PANTHER" id="PTHR37316:SF3">
    <property type="entry name" value="TEICHOIC ACID GLYCEROL-PHOSPHATE TRANSFERASE"/>
    <property type="match status" value="1"/>
</dbReference>
<dbReference type="OrthoDB" id="9802649at2"/>
<gene>
    <name evidence="7" type="ORF">D5018_06930</name>
</gene>
<comment type="subcellular location">
    <subcellularLocation>
        <location evidence="1">Cell membrane</location>
        <topology evidence="1">Peripheral membrane protein</topology>
    </subcellularLocation>
</comment>
<dbReference type="RefSeq" id="WP_121838283.1">
    <property type="nucleotide sequence ID" value="NZ_ML014765.1"/>
</dbReference>
<dbReference type="Proteomes" id="UP000281474">
    <property type="component" value="Unassembled WGS sequence"/>
</dbReference>
<keyword evidence="8" id="KW-1185">Reference proteome</keyword>
<dbReference type="GO" id="GO:0047355">
    <property type="term" value="F:CDP-glycerol glycerophosphotransferase activity"/>
    <property type="evidence" value="ECO:0007669"/>
    <property type="project" value="InterPro"/>
</dbReference>
<comment type="similarity">
    <text evidence="2">Belongs to the CDP-glycerol glycerophosphotransferase family.</text>
</comment>
<dbReference type="AlphaFoldDB" id="A0A3L8PYM5"/>
<evidence type="ECO:0008006" key="9">
    <source>
        <dbReference type="Google" id="ProtNLM"/>
    </source>
</evidence>
<dbReference type="Gene3D" id="3.40.50.12580">
    <property type="match status" value="1"/>
</dbReference>
<evidence type="ECO:0000256" key="6">
    <source>
        <dbReference type="ARBA" id="ARBA00023136"/>
    </source>
</evidence>
<organism evidence="7 8">
    <name type="scientific">Parashewanella curva</name>
    <dbReference type="NCBI Taxonomy" id="2338552"/>
    <lineage>
        <taxon>Bacteria</taxon>
        <taxon>Pseudomonadati</taxon>
        <taxon>Pseudomonadota</taxon>
        <taxon>Gammaproteobacteria</taxon>
        <taxon>Alteromonadales</taxon>
        <taxon>Shewanellaceae</taxon>
        <taxon>Parashewanella</taxon>
    </lineage>
</organism>
<protein>
    <recommendedName>
        <fullName evidence="9">CDP-glycerol--glycerophosphate glycerophosphotransferase</fullName>
    </recommendedName>
</protein>
<accession>A0A3L8PYM5</accession>
<dbReference type="PANTHER" id="PTHR37316">
    <property type="entry name" value="TEICHOIC ACID GLYCEROL-PHOSPHATE PRIMASE"/>
    <property type="match status" value="1"/>
</dbReference>
<evidence type="ECO:0000256" key="5">
    <source>
        <dbReference type="ARBA" id="ARBA00022944"/>
    </source>
</evidence>
<reference evidence="7 8" key="1">
    <citation type="submission" date="2018-09" db="EMBL/GenBank/DDBJ databases">
        <title>Phylogeny of the Shewanellaceae, and recommendation for two new genera, Pseudoshewanella and Parashewanella.</title>
        <authorList>
            <person name="Wang G."/>
        </authorList>
    </citation>
    <scope>NUCLEOTIDE SEQUENCE [LARGE SCALE GENOMIC DNA]</scope>
    <source>
        <strain evidence="7 8">C51</strain>
    </source>
</reference>
<keyword evidence="4" id="KW-0808">Transferase</keyword>
<dbReference type="InterPro" id="IPR051612">
    <property type="entry name" value="Teichoic_Acid_Biosynth"/>
</dbReference>
<evidence type="ECO:0000313" key="8">
    <source>
        <dbReference type="Proteomes" id="UP000281474"/>
    </source>
</evidence>